<feature type="compositionally biased region" description="Low complexity" evidence="1">
    <location>
        <begin position="69"/>
        <end position="89"/>
    </location>
</feature>
<sequence>MRKKGNSVTGIPTPVLLATCGSERGHHCIHMIRPTRGLEEGDAGTMRKEWQKSAGRGKPAADAGKARESPAPWTKPSAASASAAPLSGAGRVEEFET</sequence>
<proteinExistence type="predicted"/>
<evidence type="ECO:0000256" key="1">
    <source>
        <dbReference type="SAM" id="MobiDB-lite"/>
    </source>
</evidence>
<protein>
    <submittedName>
        <fullName evidence="2">Uncharacterized protein</fullName>
    </submittedName>
</protein>
<keyword evidence="3" id="KW-1185">Reference proteome</keyword>
<gene>
    <name evidence="2" type="ORF">AXG93_4368s1490</name>
</gene>
<organism evidence="2 3">
    <name type="scientific">Marchantia polymorpha subsp. ruderalis</name>
    <dbReference type="NCBI Taxonomy" id="1480154"/>
    <lineage>
        <taxon>Eukaryota</taxon>
        <taxon>Viridiplantae</taxon>
        <taxon>Streptophyta</taxon>
        <taxon>Embryophyta</taxon>
        <taxon>Marchantiophyta</taxon>
        <taxon>Marchantiopsida</taxon>
        <taxon>Marchantiidae</taxon>
        <taxon>Marchantiales</taxon>
        <taxon>Marchantiaceae</taxon>
        <taxon>Marchantia</taxon>
    </lineage>
</organism>
<dbReference type="EMBL" id="LVLJ01002295">
    <property type="protein sequence ID" value="OAE25689.1"/>
    <property type="molecule type" value="Genomic_DNA"/>
</dbReference>
<dbReference type="AlphaFoldDB" id="A0A176VY02"/>
<evidence type="ECO:0000313" key="3">
    <source>
        <dbReference type="Proteomes" id="UP000077202"/>
    </source>
</evidence>
<reference evidence="2" key="1">
    <citation type="submission" date="2016-03" db="EMBL/GenBank/DDBJ databases">
        <title>Mechanisms controlling the formation of the plant cell surface in tip-growing cells are functionally conserved among land plants.</title>
        <authorList>
            <person name="Honkanen S."/>
            <person name="Jones V.A."/>
            <person name="Morieri G."/>
            <person name="Champion C."/>
            <person name="Hetherington A.J."/>
            <person name="Kelly S."/>
            <person name="Saint-Marcoux D."/>
            <person name="Proust H."/>
            <person name="Prescott H."/>
            <person name="Dolan L."/>
        </authorList>
    </citation>
    <scope>NUCLEOTIDE SEQUENCE [LARGE SCALE GENOMIC DNA]</scope>
    <source>
        <tissue evidence="2">Whole gametophyte</tissue>
    </source>
</reference>
<comment type="caution">
    <text evidence="2">The sequence shown here is derived from an EMBL/GenBank/DDBJ whole genome shotgun (WGS) entry which is preliminary data.</text>
</comment>
<dbReference type="Proteomes" id="UP000077202">
    <property type="component" value="Unassembled WGS sequence"/>
</dbReference>
<name>A0A176VY02_MARPO</name>
<evidence type="ECO:0000313" key="2">
    <source>
        <dbReference type="EMBL" id="OAE25689.1"/>
    </source>
</evidence>
<feature type="region of interest" description="Disordered" evidence="1">
    <location>
        <begin position="39"/>
        <end position="97"/>
    </location>
</feature>
<accession>A0A176VY02</accession>